<keyword evidence="14" id="KW-0675">Receptor</keyword>
<keyword evidence="8" id="KW-0418">Kinase</keyword>
<evidence type="ECO:0000313" key="19">
    <source>
        <dbReference type="Proteomes" id="UP000236311"/>
    </source>
</evidence>
<evidence type="ECO:0000256" key="10">
    <source>
        <dbReference type="ARBA" id="ARBA00022989"/>
    </source>
</evidence>
<dbReference type="InterPro" id="IPR013378">
    <property type="entry name" value="InlB-like_B-rpt"/>
</dbReference>
<evidence type="ECO:0000256" key="14">
    <source>
        <dbReference type="ARBA" id="ARBA00023170"/>
    </source>
</evidence>
<keyword evidence="12" id="KW-0829">Tyrosine-protein kinase</keyword>
<dbReference type="AlphaFoldDB" id="A0A2K4ZFN0"/>
<keyword evidence="9" id="KW-0067">ATP-binding</keyword>
<dbReference type="InterPro" id="IPR055163">
    <property type="entry name" value="ALK/LTK-like_GRD"/>
</dbReference>
<dbReference type="RefSeq" id="WP_103239377.1">
    <property type="nucleotide sequence ID" value="NZ_JANJZD010000009.1"/>
</dbReference>
<keyword evidence="11" id="KW-0472">Membrane</keyword>
<dbReference type="InterPro" id="IPR042229">
    <property type="entry name" value="Listeria/Bacterioides_rpt_sf"/>
</dbReference>
<dbReference type="Pfam" id="PF12810">
    <property type="entry name" value="ALK_LTK_GRD"/>
    <property type="match status" value="1"/>
</dbReference>
<feature type="region of interest" description="Disordered" evidence="16">
    <location>
        <begin position="596"/>
        <end position="633"/>
    </location>
</feature>
<dbReference type="EMBL" id="OFSM01000009">
    <property type="protein sequence ID" value="SOY29265.1"/>
    <property type="molecule type" value="Genomic_DNA"/>
</dbReference>
<keyword evidence="7" id="KW-0547">Nucleotide-binding</keyword>
<keyword evidence="6" id="KW-0732">Signal</keyword>
<dbReference type="OrthoDB" id="2010245at2"/>
<dbReference type="GO" id="GO:0004714">
    <property type="term" value="F:transmembrane receptor protein tyrosine kinase activity"/>
    <property type="evidence" value="ECO:0007669"/>
    <property type="project" value="UniProtKB-EC"/>
</dbReference>
<evidence type="ECO:0000256" key="4">
    <source>
        <dbReference type="ARBA" id="ARBA00022679"/>
    </source>
</evidence>
<organism evidence="18 19">
    <name type="scientific">Acetatifactor muris</name>
    <dbReference type="NCBI Taxonomy" id="879566"/>
    <lineage>
        <taxon>Bacteria</taxon>
        <taxon>Bacillati</taxon>
        <taxon>Bacillota</taxon>
        <taxon>Clostridia</taxon>
        <taxon>Lachnospirales</taxon>
        <taxon>Lachnospiraceae</taxon>
        <taxon>Acetatifactor</taxon>
    </lineage>
</organism>
<reference evidence="18 19" key="1">
    <citation type="submission" date="2018-01" db="EMBL/GenBank/DDBJ databases">
        <authorList>
            <person name="Gaut B.S."/>
            <person name="Morton B.R."/>
            <person name="Clegg M.T."/>
            <person name="Duvall M.R."/>
        </authorList>
    </citation>
    <scope>NUCLEOTIDE SEQUENCE [LARGE SCALE GENOMIC DNA]</scope>
    <source>
        <strain evidence="18">GP69</strain>
    </source>
</reference>
<keyword evidence="19" id="KW-1185">Reference proteome</keyword>
<dbReference type="Pfam" id="PF09479">
    <property type="entry name" value="Flg_new"/>
    <property type="match status" value="2"/>
</dbReference>
<keyword evidence="15" id="KW-0325">Glycoprotein</keyword>
<feature type="domain" description="ALK/LTK-like glycine-rich" evidence="17">
    <location>
        <begin position="475"/>
        <end position="701"/>
    </location>
</feature>
<comment type="subcellular location">
    <subcellularLocation>
        <location evidence="1">Cell membrane</location>
        <topology evidence="1">Single-pass type I membrane protein</topology>
    </subcellularLocation>
</comment>
<accession>A0A2K4ZFN0</accession>
<keyword evidence="4" id="KW-0808">Transferase</keyword>
<evidence type="ECO:0000259" key="17">
    <source>
        <dbReference type="Pfam" id="PF12810"/>
    </source>
</evidence>
<dbReference type="Gene3D" id="2.60.520.10">
    <property type="entry name" value="Phage fibre proteins"/>
    <property type="match status" value="1"/>
</dbReference>
<evidence type="ECO:0000256" key="15">
    <source>
        <dbReference type="ARBA" id="ARBA00023180"/>
    </source>
</evidence>
<feature type="compositionally biased region" description="Basic and acidic residues" evidence="16">
    <location>
        <begin position="598"/>
        <end position="608"/>
    </location>
</feature>
<dbReference type="Proteomes" id="UP000236311">
    <property type="component" value="Unassembled WGS sequence"/>
</dbReference>
<protein>
    <recommendedName>
        <fullName evidence="2">receptor protein-tyrosine kinase</fullName>
        <ecNumber evidence="2">2.7.10.1</ecNumber>
    </recommendedName>
</protein>
<evidence type="ECO:0000256" key="3">
    <source>
        <dbReference type="ARBA" id="ARBA00022475"/>
    </source>
</evidence>
<evidence type="ECO:0000256" key="13">
    <source>
        <dbReference type="ARBA" id="ARBA00023157"/>
    </source>
</evidence>
<evidence type="ECO:0000256" key="5">
    <source>
        <dbReference type="ARBA" id="ARBA00022692"/>
    </source>
</evidence>
<evidence type="ECO:0000256" key="6">
    <source>
        <dbReference type="ARBA" id="ARBA00022729"/>
    </source>
</evidence>
<evidence type="ECO:0000256" key="1">
    <source>
        <dbReference type="ARBA" id="ARBA00004251"/>
    </source>
</evidence>
<evidence type="ECO:0000256" key="2">
    <source>
        <dbReference type="ARBA" id="ARBA00011902"/>
    </source>
</evidence>
<keyword evidence="10" id="KW-1133">Transmembrane helix</keyword>
<dbReference type="GO" id="GO:0005886">
    <property type="term" value="C:plasma membrane"/>
    <property type="evidence" value="ECO:0007669"/>
    <property type="project" value="UniProtKB-SubCell"/>
</dbReference>
<keyword evidence="13" id="KW-1015">Disulfide bond</keyword>
<evidence type="ECO:0000256" key="7">
    <source>
        <dbReference type="ARBA" id="ARBA00022741"/>
    </source>
</evidence>
<evidence type="ECO:0000256" key="9">
    <source>
        <dbReference type="ARBA" id="ARBA00022840"/>
    </source>
</evidence>
<evidence type="ECO:0000313" key="18">
    <source>
        <dbReference type="EMBL" id="SOY29265.1"/>
    </source>
</evidence>
<evidence type="ECO:0000256" key="12">
    <source>
        <dbReference type="ARBA" id="ARBA00023137"/>
    </source>
</evidence>
<dbReference type="EC" id="2.7.10.1" evidence="2"/>
<dbReference type="GO" id="GO:0005524">
    <property type="term" value="F:ATP binding"/>
    <property type="evidence" value="ECO:0007669"/>
    <property type="project" value="UniProtKB-KW"/>
</dbReference>
<feature type="compositionally biased region" description="Polar residues" evidence="16">
    <location>
        <begin position="619"/>
        <end position="630"/>
    </location>
</feature>
<evidence type="ECO:0000256" key="8">
    <source>
        <dbReference type="ARBA" id="ARBA00022777"/>
    </source>
</evidence>
<proteinExistence type="predicted"/>
<evidence type="ECO:0000256" key="11">
    <source>
        <dbReference type="ARBA" id="ARBA00023136"/>
    </source>
</evidence>
<evidence type="ECO:0000256" key="16">
    <source>
        <dbReference type="SAM" id="MobiDB-lite"/>
    </source>
</evidence>
<keyword evidence="5" id="KW-0812">Transmembrane</keyword>
<keyword evidence="3" id="KW-1003">Cell membrane</keyword>
<sequence length="706" mass="73671">MADNITLKTYKGGNVTPQDDAIIYETAIPGSGIFKGCEVTYARGNVLHISQGFGMIRGRFFEVYETEIDVRLADVGETLDGRVYIHLDLSNADEPIKILAQAAAELPPLDADVNINYNNSSYDLELAIFTVSSAGLDGLTKVFPTLKAGSGGGGGGGETLTRATSYAVGDAVTAVGAPGWATLVCTQAGTTAASEPSGYSRITKVGDRVLDGTAVFTARNIIGELDGVISSNASLGESVQTLDERVTEMMSSTGLVMKLVSLDEYRAMESYSATTIYLCYEDEATKRVTRIFVGEDRVYAAGVKVTYQIDTGYALERTVPDREDAIAAAPDAALEGYTFVGWRQDDQAEKKVLSEFIISSEEPVTLYAVFRKQMTVGLMPNGGTLAETGAAESFTAYCYYNNGNAQSEPTTIPASPYTRNGMSFCGWSIDSLSTPSYKPGEKGVFPAEAALYAMWVTTEYDFPYTGNYVQFVIPQDGIYEFEVWGASGGSAKVDSLVAEGGLGGHSKGYKKMKKDEVVYVYNGGAANGTSPGTNGGAYGYSYTNGRQYGAGGGGATHVATKYGSLGYSNGVNYSNRECVLIVAGGGGGGAIDNGTIHKGGDGGGERGGDGSGGALGGRQISTGSSPSTNFGSAPSYGSSSSTCYSGGGGGWFGGNYGMRGESGAGGSGYVDGVAPFTHNGKYYPAETEAGVNEGHGKAFIRYVECA</sequence>
<dbReference type="Gene3D" id="2.60.40.4270">
    <property type="entry name" value="Listeria-Bacteroides repeat domain"/>
    <property type="match status" value="1"/>
</dbReference>
<gene>
    <name evidence="18" type="ORF">AMURIS_01980</name>
</gene>
<name>A0A2K4ZFN0_9FIRM</name>